<evidence type="ECO:0000313" key="1">
    <source>
        <dbReference type="EMBL" id="UUT36412.1"/>
    </source>
</evidence>
<gene>
    <name evidence="1" type="ORF">L2X98_26160</name>
</gene>
<keyword evidence="2" id="KW-1185">Reference proteome</keyword>
<evidence type="ECO:0000313" key="2">
    <source>
        <dbReference type="Proteomes" id="UP001054811"/>
    </source>
</evidence>
<dbReference type="EMBL" id="CP091139">
    <property type="protein sequence ID" value="UUT36412.1"/>
    <property type="molecule type" value="Genomic_DNA"/>
</dbReference>
<protein>
    <submittedName>
        <fullName evidence="1">Uncharacterized protein</fullName>
    </submittedName>
</protein>
<proteinExistence type="predicted"/>
<sequence>MTIATDWTYYQSIQASVEVLLDAAGLASAAGLSDDAEFGVSLAWRTSRVGLRGSSAIVPVDGAEVSASVLIPVGAVGGSLTLEAKVVLVTPGTGHRDELAPTEMGSVLWSMEWHVMLEGIAARLPIIPVSASQHPFIDLHNARWLVKVDMADLEAPIDAAVRIFVNESNENVQRMMAEPGGETANAMTSSLLIDIQRELMRLALAEDSVYEHDRDYPDGSLGDALSASLGLFRKDFELVAEHRPIRCRQLRRRTARPARRGAGEWLRSLCPLAGRACPSMRRSLLSRSCGSSRPSPRPST</sequence>
<reference evidence="1" key="1">
    <citation type="submission" date="2022-01" db="EMBL/GenBank/DDBJ databases">
        <title>Microbacterium eymi and Microbacterium rhizovicinus sp. nov., isolated from the rhizospheric soil of Elymus tsukushiensis, a plant native to the Dokdo Islands, Republic of Korea.</title>
        <authorList>
            <person name="Hwang Y.J."/>
        </authorList>
    </citation>
    <scope>NUCLEOTIDE SEQUENCE</scope>
    <source>
        <strain evidence="1">KUDC0405</strain>
    </source>
</reference>
<dbReference type="RefSeq" id="WP_259613070.1">
    <property type="nucleotide sequence ID" value="NZ_CP091139.2"/>
</dbReference>
<organism evidence="1 2">
    <name type="scientific">Microbacterium elymi</name>
    <dbReference type="NCBI Taxonomy" id="2909587"/>
    <lineage>
        <taxon>Bacteria</taxon>
        <taxon>Bacillati</taxon>
        <taxon>Actinomycetota</taxon>
        <taxon>Actinomycetes</taxon>
        <taxon>Micrococcales</taxon>
        <taxon>Microbacteriaceae</taxon>
        <taxon>Microbacterium</taxon>
    </lineage>
</organism>
<name>A0ABY5NMK9_9MICO</name>
<accession>A0ABY5NMK9</accession>
<dbReference type="Proteomes" id="UP001054811">
    <property type="component" value="Chromosome"/>
</dbReference>